<dbReference type="SUPFAM" id="SSF57850">
    <property type="entry name" value="RING/U-box"/>
    <property type="match status" value="2"/>
</dbReference>
<keyword evidence="12" id="KW-1185">Reference proteome</keyword>
<proteinExistence type="predicted"/>
<dbReference type="OrthoDB" id="9977870at2759"/>
<keyword evidence="5" id="KW-0677">Repeat</keyword>
<evidence type="ECO:0000256" key="3">
    <source>
        <dbReference type="ARBA" id="ARBA00022679"/>
    </source>
</evidence>
<keyword evidence="8" id="KW-0862">Zinc</keyword>
<accession>A0A367L5I6</accession>
<dbReference type="Pfam" id="PF01485">
    <property type="entry name" value="IBR"/>
    <property type="match status" value="1"/>
</dbReference>
<dbReference type="EMBL" id="LKCN02000014">
    <property type="protein sequence ID" value="RCI09695.1"/>
    <property type="molecule type" value="Genomic_DNA"/>
</dbReference>
<evidence type="ECO:0000256" key="2">
    <source>
        <dbReference type="ARBA" id="ARBA00012251"/>
    </source>
</evidence>
<evidence type="ECO:0000256" key="4">
    <source>
        <dbReference type="ARBA" id="ARBA00022723"/>
    </source>
</evidence>
<reference evidence="11 12" key="1">
    <citation type="journal article" date="2015" name="BMC Genomics">
        <title>Insights from the genome of Ophiocordyceps polyrhachis-furcata to pathogenicity and host specificity in insect fungi.</title>
        <authorList>
            <person name="Wichadakul D."/>
            <person name="Kobmoo N."/>
            <person name="Ingsriswang S."/>
            <person name="Tangphatsornruang S."/>
            <person name="Chantasingh D."/>
            <person name="Luangsa-ard J.J."/>
            <person name="Eurwilaichitr L."/>
        </authorList>
    </citation>
    <scope>NUCLEOTIDE SEQUENCE [LARGE SCALE GENOMIC DNA]</scope>
    <source>
        <strain evidence="11 12">BCC 54312</strain>
    </source>
</reference>
<name>A0A367L5I6_9HYPO</name>
<dbReference type="GO" id="GO:0016567">
    <property type="term" value="P:protein ubiquitination"/>
    <property type="evidence" value="ECO:0007669"/>
    <property type="project" value="InterPro"/>
</dbReference>
<evidence type="ECO:0000256" key="8">
    <source>
        <dbReference type="ARBA" id="ARBA00022833"/>
    </source>
</evidence>
<dbReference type="STRING" id="1330021.A0A367L5I6"/>
<evidence type="ECO:0000256" key="1">
    <source>
        <dbReference type="ARBA" id="ARBA00001798"/>
    </source>
</evidence>
<dbReference type="PROSITE" id="PS51873">
    <property type="entry name" value="TRIAD"/>
    <property type="match status" value="1"/>
</dbReference>
<dbReference type="InterPro" id="IPR013083">
    <property type="entry name" value="Znf_RING/FYVE/PHD"/>
</dbReference>
<feature type="compositionally biased region" description="Basic and acidic residues" evidence="9">
    <location>
        <begin position="454"/>
        <end position="466"/>
    </location>
</feature>
<evidence type="ECO:0000313" key="11">
    <source>
        <dbReference type="EMBL" id="RCI09695.1"/>
    </source>
</evidence>
<dbReference type="GO" id="GO:0008270">
    <property type="term" value="F:zinc ion binding"/>
    <property type="evidence" value="ECO:0007669"/>
    <property type="project" value="UniProtKB-KW"/>
</dbReference>
<dbReference type="InterPro" id="IPR031127">
    <property type="entry name" value="E3_UB_ligase_RBR"/>
</dbReference>
<protein>
    <recommendedName>
        <fullName evidence="2">RBR-type E3 ubiquitin transferase</fullName>
        <ecNumber evidence="2">2.3.2.31</ecNumber>
    </recommendedName>
</protein>
<evidence type="ECO:0000259" key="10">
    <source>
        <dbReference type="PROSITE" id="PS51873"/>
    </source>
</evidence>
<evidence type="ECO:0000256" key="7">
    <source>
        <dbReference type="ARBA" id="ARBA00022786"/>
    </source>
</evidence>
<keyword evidence="3" id="KW-0808">Transferase</keyword>
<gene>
    <name evidence="11" type="ORF">L249_3979</name>
</gene>
<dbReference type="Proteomes" id="UP000253664">
    <property type="component" value="Unassembled WGS sequence"/>
</dbReference>
<feature type="domain" description="RING-type" evidence="10">
    <location>
        <begin position="175"/>
        <end position="376"/>
    </location>
</feature>
<dbReference type="Gene3D" id="3.30.40.10">
    <property type="entry name" value="Zinc/RING finger domain, C3HC4 (zinc finger)"/>
    <property type="match status" value="1"/>
</dbReference>
<keyword evidence="6" id="KW-0863">Zinc-finger</keyword>
<dbReference type="GO" id="GO:0061630">
    <property type="term" value="F:ubiquitin protein ligase activity"/>
    <property type="evidence" value="ECO:0007669"/>
    <property type="project" value="UniProtKB-EC"/>
</dbReference>
<evidence type="ECO:0000256" key="5">
    <source>
        <dbReference type="ARBA" id="ARBA00022737"/>
    </source>
</evidence>
<dbReference type="CDD" id="cd20335">
    <property type="entry name" value="BRcat_RBR"/>
    <property type="match status" value="1"/>
</dbReference>
<comment type="catalytic activity">
    <reaction evidence="1">
        <text>[E2 ubiquitin-conjugating enzyme]-S-ubiquitinyl-L-cysteine + [acceptor protein]-L-lysine = [E2 ubiquitin-conjugating enzyme]-L-cysteine + [acceptor protein]-N(6)-ubiquitinyl-L-lysine.</text>
        <dbReference type="EC" id="2.3.2.31"/>
    </reaction>
</comment>
<dbReference type="EC" id="2.3.2.31" evidence="2"/>
<evidence type="ECO:0000256" key="6">
    <source>
        <dbReference type="ARBA" id="ARBA00022771"/>
    </source>
</evidence>
<evidence type="ECO:0000256" key="9">
    <source>
        <dbReference type="SAM" id="MobiDB-lite"/>
    </source>
</evidence>
<feature type="region of interest" description="Disordered" evidence="9">
    <location>
        <begin position="443"/>
        <end position="477"/>
    </location>
</feature>
<dbReference type="PANTHER" id="PTHR11685">
    <property type="entry name" value="RBR FAMILY RING FINGER AND IBR DOMAIN-CONTAINING"/>
    <property type="match status" value="1"/>
</dbReference>
<dbReference type="InterPro" id="IPR044066">
    <property type="entry name" value="TRIAD_supradom"/>
</dbReference>
<dbReference type="AlphaFoldDB" id="A0A367L5I6"/>
<organism evidence="11 12">
    <name type="scientific">Ophiocordyceps polyrhachis-furcata BCC 54312</name>
    <dbReference type="NCBI Taxonomy" id="1330021"/>
    <lineage>
        <taxon>Eukaryota</taxon>
        <taxon>Fungi</taxon>
        <taxon>Dikarya</taxon>
        <taxon>Ascomycota</taxon>
        <taxon>Pezizomycotina</taxon>
        <taxon>Sordariomycetes</taxon>
        <taxon>Hypocreomycetidae</taxon>
        <taxon>Hypocreales</taxon>
        <taxon>Ophiocordycipitaceae</taxon>
        <taxon>Ophiocordyceps</taxon>
    </lineage>
</organism>
<keyword evidence="7" id="KW-0833">Ubl conjugation pathway</keyword>
<comment type="caution">
    <text evidence="11">The sequence shown here is derived from an EMBL/GenBank/DDBJ whole genome shotgun (WGS) entry which is preliminary data.</text>
</comment>
<keyword evidence="4" id="KW-0479">Metal-binding</keyword>
<dbReference type="Gene3D" id="1.20.120.1750">
    <property type="match status" value="1"/>
</dbReference>
<evidence type="ECO:0000313" key="12">
    <source>
        <dbReference type="Proteomes" id="UP000253664"/>
    </source>
</evidence>
<sequence>MMDDSGPLPHLSDALYRTTVLRLEPDRSEDQLDLQLLAKAHGLGIRASLPSVSHHRPRAASVALSDSSASTSQDQLFSTASDVSASSSYLTPHSSIIGPPSLDASDSSRQSKSWSFSSYDKFLAQHGTAFQASATPAPVDSSAQSIFSVSTKRGGLSGIKNRMMLRRKATRCFEPKLSCWSCRSTFDSPASLRTLSCGHVHCVDCLRSKIKEASSDESKMPPRCCVPVPSSVIQPILDPASQETFLRAVVQFSTPRESRMVCPSASCGVFIPRRKHVDPKAPMTATCHRCHTRVCTMCKRGAHPIGKDCPEDAEVQATSRDSFGPGRKRCYKCRRLVERPEGPTHLVCTCGAQFCSICGGVWDTTVGCPNICTNEEDFKRRDSDDASSVPDALDAAAEAEKEAAEQRSARHPDIQALQRNQQEEMKRFCRFEIDARDALREQHSRQRAALADRQAAEESSTRERQSKTASQLEDSQISEELELRASLEQSERTIRVRIKHMEAYCEGLGRNPGGTAMPPRVVTEENLRALGLQYNIRDDMERQHQSKINMMRDRQAKRMEDLLQRQYDELMQAAAKQQADTTKLGEKLTSEVETTEQLFAARTARLSARWRLAIEVRCKELQDKNGARYASVPPPTWPTAAGKHTFVECHELAA</sequence>
<dbReference type="InterPro" id="IPR002867">
    <property type="entry name" value="IBR_dom"/>
</dbReference>